<name>B6VW73_9BACT</name>
<sequence>MVHCRQKRKNFICYLRFIRRRGTSRNNKWAGNIPNGKMIPLQGNKNIKYTKDKGVLTP</sequence>
<dbReference type="AlphaFoldDB" id="B6VW73"/>
<accession>B6VW73</accession>
<organism evidence="1 2">
    <name type="scientific">Phocaeicola dorei DSM 17855</name>
    <dbReference type="NCBI Taxonomy" id="483217"/>
    <lineage>
        <taxon>Bacteria</taxon>
        <taxon>Pseudomonadati</taxon>
        <taxon>Bacteroidota</taxon>
        <taxon>Bacteroidia</taxon>
        <taxon>Bacteroidales</taxon>
        <taxon>Bacteroidaceae</taxon>
        <taxon>Phocaeicola</taxon>
    </lineage>
</organism>
<reference evidence="1 2" key="2">
    <citation type="submission" date="2008-10" db="EMBL/GenBank/DDBJ databases">
        <authorList>
            <person name="Fulton L."/>
            <person name="Clifton S."/>
            <person name="Fulton B."/>
            <person name="Xu J."/>
            <person name="Minx P."/>
            <person name="Pepin K.H."/>
            <person name="Johnson M."/>
            <person name="Thiruvilangam P."/>
            <person name="Bhonagiri V."/>
            <person name="Nash W.E."/>
            <person name="Mardis E.R."/>
            <person name="Wilson R.K."/>
        </authorList>
    </citation>
    <scope>NUCLEOTIDE SEQUENCE [LARGE SCALE GENOMIC DNA]</scope>
    <source>
        <strain evidence="1 2">DSM 17855</strain>
    </source>
</reference>
<dbReference type="Proteomes" id="UP000004849">
    <property type="component" value="Unassembled WGS sequence"/>
</dbReference>
<gene>
    <name evidence="1" type="ORF">BACDOR_01566</name>
</gene>
<protein>
    <submittedName>
        <fullName evidence="1">Uncharacterized protein</fullName>
    </submittedName>
</protein>
<proteinExistence type="predicted"/>
<dbReference type="EMBL" id="ABWZ01000029">
    <property type="protein sequence ID" value="EEB26035.1"/>
    <property type="molecule type" value="Genomic_DNA"/>
</dbReference>
<evidence type="ECO:0000313" key="2">
    <source>
        <dbReference type="Proteomes" id="UP000004849"/>
    </source>
</evidence>
<dbReference type="HOGENOM" id="CLU_2969706_0_0_10"/>
<evidence type="ECO:0000313" key="1">
    <source>
        <dbReference type="EMBL" id="EEB26035.1"/>
    </source>
</evidence>
<reference evidence="1 2" key="1">
    <citation type="submission" date="2008-10" db="EMBL/GenBank/DDBJ databases">
        <title>Draft genome sequence of Bacteroides dorei (DSM 17855).</title>
        <authorList>
            <person name="Sudarsanam P."/>
            <person name="Ley R."/>
            <person name="Guruge J."/>
            <person name="Turnbaugh P.J."/>
            <person name="Mahowald M."/>
            <person name="Liep D."/>
            <person name="Gordon J."/>
        </authorList>
    </citation>
    <scope>NUCLEOTIDE SEQUENCE [LARGE SCALE GENOMIC DNA]</scope>
    <source>
        <strain evidence="1 2">DSM 17855</strain>
    </source>
</reference>